<dbReference type="STRING" id="431595.K3W6S4"/>
<name>K3W6S4_GLOUD</name>
<evidence type="ECO:0000313" key="2">
    <source>
        <dbReference type="Proteomes" id="UP000019132"/>
    </source>
</evidence>
<sequence length="802" mass="81053">MALRHGLHRLTGLRLESCSAENGGGIYIDNRSAIDIVDSVLHLNNGSNGAGVYIDTSSFAGVNTRVEENSATMAGGGVFLGGAQPTLSGFTISKCVASRGGGIAALDALQTRILNIDIVGNEAQNSGGGLFASSSTLLVTSVAATSNIAVSGGGLYALASTIGGTLTLAFNNAMRGGGVVSSSSTTLKGVLVDSCTAKIGGGGIYAGDGTLTLRDVDVTACASVDGVGGGVYLANARALHDGVSVLACAANKGAGLYLESSSFTAASPLDRATLAVFLGNEATSLGGGVFIGGTDSSVDTFRVTNGLAKGSGGGLASENAERCTISNGLIQNASAGRFGGGVYFGENAACVFTDSRVEWNVASQAGGGIALQHASIQHSNVTMQFNSAKNGGGLYLSSTKKASPVSATLFNDNTTATRSQLDANFLTDASENGANALIECVDVCEIAGFIITRGVVANGKGGGVFVTGKGTIQIASISVSKNQASQGGGVAVAGANSTILTLCSFTENVARSGGAALSIESTSNIASHVEIRKSVIYNNTALQQGGGVFVTATSTFTGTELLMLENRAIQNESGIGGGVYAHSKSTLQLSESLFVHNRALYGGSIAVDAESTANLDDSCVTGDTNRFTSVWRDLFAQLMGGAAYQTERANQDFNVTVRRGHLVFISGENTEMTLTNATLTGGNAESGGGACVDSSAIMYIQQSEFSNNKAKEAGGSVFVTGSGAEVHLESSFVRASVSNNYGGGIYVQDSSQVFVMNSSILDNVADDSGGGIYLDTGDYVGATIESSVITGNMAKGQGCDFP</sequence>
<dbReference type="SMART" id="SM00710">
    <property type="entry name" value="PbH1"/>
    <property type="match status" value="15"/>
</dbReference>
<reference evidence="2" key="2">
    <citation type="submission" date="2010-04" db="EMBL/GenBank/DDBJ databases">
        <authorList>
            <person name="Buell R."/>
            <person name="Hamilton J."/>
            <person name="Hostetler J."/>
        </authorList>
    </citation>
    <scope>NUCLEOTIDE SEQUENCE [LARGE SCALE GENOMIC DNA]</scope>
    <source>
        <strain evidence="2">DAOM:BR144</strain>
    </source>
</reference>
<dbReference type="HOGENOM" id="CLU_351101_0_0_1"/>
<dbReference type="EMBL" id="GL376620">
    <property type="status" value="NOT_ANNOTATED_CDS"/>
    <property type="molecule type" value="Genomic_DNA"/>
</dbReference>
<dbReference type="PANTHER" id="PTHR11319:SF35">
    <property type="entry name" value="OUTER MEMBRANE PROTEIN PMPC-RELATED"/>
    <property type="match status" value="1"/>
</dbReference>
<dbReference type="SUPFAM" id="SSF51126">
    <property type="entry name" value="Pectin lyase-like"/>
    <property type="match status" value="3"/>
</dbReference>
<dbReference type="PANTHER" id="PTHR11319">
    <property type="entry name" value="G PROTEIN-COUPLED RECEPTOR-RELATED"/>
    <property type="match status" value="1"/>
</dbReference>
<dbReference type="VEuPathDB" id="FungiDB:PYU1_G000665"/>
<proteinExistence type="predicted"/>
<reference evidence="2" key="1">
    <citation type="journal article" date="2010" name="Genome Biol.">
        <title>Genome sequence of the necrotrophic plant pathogen Pythium ultimum reveals original pathogenicity mechanisms and effector repertoire.</title>
        <authorList>
            <person name="Levesque C.A."/>
            <person name="Brouwer H."/>
            <person name="Cano L."/>
            <person name="Hamilton J.P."/>
            <person name="Holt C."/>
            <person name="Huitema E."/>
            <person name="Raffaele S."/>
            <person name="Robideau G.P."/>
            <person name="Thines M."/>
            <person name="Win J."/>
            <person name="Zerillo M.M."/>
            <person name="Beakes G.W."/>
            <person name="Boore J.L."/>
            <person name="Busam D."/>
            <person name="Dumas B."/>
            <person name="Ferriera S."/>
            <person name="Fuerstenberg S.I."/>
            <person name="Gachon C.M."/>
            <person name="Gaulin E."/>
            <person name="Govers F."/>
            <person name="Grenville-Briggs L."/>
            <person name="Horner N."/>
            <person name="Hostetler J."/>
            <person name="Jiang R.H."/>
            <person name="Johnson J."/>
            <person name="Krajaejun T."/>
            <person name="Lin H."/>
            <person name="Meijer H.J."/>
            <person name="Moore B."/>
            <person name="Morris P."/>
            <person name="Phuntmart V."/>
            <person name="Puiu D."/>
            <person name="Shetty J."/>
            <person name="Stajich J.E."/>
            <person name="Tripathy S."/>
            <person name="Wawra S."/>
            <person name="van West P."/>
            <person name="Whitty B.R."/>
            <person name="Coutinho P.M."/>
            <person name="Henrissat B."/>
            <person name="Martin F."/>
            <person name="Thomas P.D."/>
            <person name="Tyler B.M."/>
            <person name="De Vries R.P."/>
            <person name="Kamoun S."/>
            <person name="Yandell M."/>
            <person name="Tisserat N."/>
            <person name="Buell C.R."/>
        </authorList>
    </citation>
    <scope>NUCLEOTIDE SEQUENCE</scope>
    <source>
        <strain evidence="2">DAOM:BR144</strain>
    </source>
</reference>
<evidence type="ECO:0000313" key="1">
    <source>
        <dbReference type="EnsemblProtists" id="PYU1_T000665"/>
    </source>
</evidence>
<dbReference type="InterPro" id="IPR006626">
    <property type="entry name" value="PbH1"/>
</dbReference>
<dbReference type="EnsemblProtists" id="PYU1_T000665">
    <property type="protein sequence ID" value="PYU1_T000665"/>
    <property type="gene ID" value="PYU1_G000665"/>
</dbReference>
<dbReference type="InterPro" id="IPR011050">
    <property type="entry name" value="Pectin_lyase_fold/virulence"/>
</dbReference>
<accession>K3W6S4</accession>
<organism evidence="1 2">
    <name type="scientific">Globisporangium ultimum (strain ATCC 200006 / CBS 805.95 / DAOM BR144)</name>
    <name type="common">Pythium ultimum</name>
    <dbReference type="NCBI Taxonomy" id="431595"/>
    <lineage>
        <taxon>Eukaryota</taxon>
        <taxon>Sar</taxon>
        <taxon>Stramenopiles</taxon>
        <taxon>Oomycota</taxon>
        <taxon>Peronosporomycetes</taxon>
        <taxon>Pythiales</taxon>
        <taxon>Pythiaceae</taxon>
        <taxon>Globisporangium</taxon>
    </lineage>
</organism>
<dbReference type="Proteomes" id="UP000019132">
    <property type="component" value="Unassembled WGS sequence"/>
</dbReference>
<dbReference type="OMA" id="TENTAGW"/>
<dbReference type="InParanoid" id="K3W6S4"/>
<dbReference type="AlphaFoldDB" id="K3W6S4"/>
<keyword evidence="2" id="KW-1185">Reference proteome</keyword>
<protein>
    <recommendedName>
        <fullName evidence="3">Right handed beta helix domain-containing protein</fullName>
    </recommendedName>
</protein>
<reference evidence="1" key="3">
    <citation type="submission" date="2015-02" db="UniProtKB">
        <authorList>
            <consortium name="EnsemblProtists"/>
        </authorList>
    </citation>
    <scope>IDENTIFICATION</scope>
    <source>
        <strain evidence="1">DAOM BR144</strain>
    </source>
</reference>
<evidence type="ECO:0008006" key="3">
    <source>
        <dbReference type="Google" id="ProtNLM"/>
    </source>
</evidence>